<reference evidence="4" key="2">
    <citation type="submission" date="2015-01" db="EMBL/GenBank/DDBJ databases">
        <title>Evolutionary Origins and Diversification of the Mycorrhizal Mutualists.</title>
        <authorList>
            <consortium name="DOE Joint Genome Institute"/>
            <consortium name="Mycorrhizal Genomics Consortium"/>
            <person name="Kohler A."/>
            <person name="Kuo A."/>
            <person name="Nagy L.G."/>
            <person name="Floudas D."/>
            <person name="Copeland A."/>
            <person name="Barry K.W."/>
            <person name="Cichocki N."/>
            <person name="Veneault-Fourrey C."/>
            <person name="LaButti K."/>
            <person name="Lindquist E.A."/>
            <person name="Lipzen A."/>
            <person name="Lundell T."/>
            <person name="Morin E."/>
            <person name="Murat C."/>
            <person name="Riley R."/>
            <person name="Ohm R."/>
            <person name="Sun H."/>
            <person name="Tunlid A."/>
            <person name="Henrissat B."/>
            <person name="Grigoriev I.V."/>
            <person name="Hibbett D.S."/>
            <person name="Martin F."/>
        </authorList>
    </citation>
    <scope>NUCLEOTIDE SEQUENCE [LARGE SCALE GENOMIC DNA]</scope>
    <source>
        <strain evidence="4">h7</strain>
    </source>
</reference>
<protein>
    <recommendedName>
        <fullName evidence="2">CHAT domain-containing protein</fullName>
    </recommendedName>
</protein>
<dbReference type="Gene3D" id="1.25.40.10">
    <property type="entry name" value="Tetratricopeptide repeat domain"/>
    <property type="match status" value="4"/>
</dbReference>
<evidence type="ECO:0000256" key="1">
    <source>
        <dbReference type="SAM" id="MobiDB-lite"/>
    </source>
</evidence>
<dbReference type="HOGENOM" id="CLU_001305_0_1_1"/>
<sequence>MPGSSTLPSDRDTGDQPMPTSHTANYEELGSASKARVGGQQVNELQLSELGNLDDLNSEVVHDETSEPKLFHAMVSCIQYLFCGAANTQDQHSGSNVNETLSALEDQDDILPALGHQGNLRLIRFMEEGQHIDPDNAIEFLGQGFSLCPLPRSDPSTLLGTLANVFQTRYEQRGQQHDLDESISLYRQALDLCPLPHPHRSMSLNNLACALTTRYEQRGQQHDLDESISLHRQALDLHHALHPNQSVSLNNLANALQTRYEQGGQQHDLDESISLHRQVLDLRLAPHPKRSSSLINLAKALHARYEQGGQQHDLDESIALNRQALDLSPAPHPDRSMSLNNLANALHTRSEQGGLQHDLDESISLHSQALDLRPAPHPERSMSLKNLTNALKTRYQQRGQQHDLDKCISLLRQALSLYPVSHPDGFVFLNNLANALQTRCQQGGHQHDLDESISLHRQVLDLYPAPHSDRSMSINNLANALETRYEQGGQQHDLDECISLHRQALDLHPAPHPDRCSFLNNLANVLATQYQQGGQQYDLNESISLQRQALDLYPTLHPNRSACLNNLAIALATQYEQGGQQHVLNETISLHRQALDLRPAPHPYRSSSLSNLANALLTQYQQGGQQYDLDEYESISLHRQALDLRPAPHPARYSFLNSLANALHTQYQQRGQQHDLDESISLQRQALDLCPLPHPNRSISFNNLANALATQYQQGGQQHDLDETMSSFFAATQCLSQTASHRFQVAKTWIHYADSIYQHSSALDAYNAALQALPQLAALSLDIQSRQKALTARSDGLARDASKCAIKADNFYKAIEFLEAGQSIFWSQLLLLRSPLDKLRNIAPELADQLQHISTALEFGSHRKMSTELLDNQMKLSQDQETSRLNRLHEKWEQTINSVRCLEGFEDFLQPHQFLALQAAASEFPVVALIANETDGNILIMTSANVHHISLPTLPATELHKLVQFIQVATSHSKTWQTSVDIFSKDASSTFSPAIKETIQNWINMEQERGGRKFPDKMSSDDIFRSVLKTLWDLVVKPVIDFLGLKKSEEPPILQWCPTGLFSFLPIHAAGCYDDKLGVECASDYMVSSYTPTISALLTPELNPSTKPFKMMVVIQSQELSSTQTELKRIEQHVPNDSLVTLGIPGSPASVETVAGYLSDVSIAHFACHGKQNLSQPLESGLKLADGFLFISRIMKEHMPNGSLAFLCACKTAMRDEKLPDEAMSLAASLLFSGFRHVIATMWEMMDGDGPIIADTFYEEIFRGPDGKPALQPDTGKSAQALHIAIKKLRSNNVPFHRWVPFIHMGKGN</sequence>
<dbReference type="Proteomes" id="UP000053424">
    <property type="component" value="Unassembled WGS sequence"/>
</dbReference>
<proteinExistence type="predicted"/>
<dbReference type="SUPFAM" id="SSF81901">
    <property type="entry name" value="HCP-like"/>
    <property type="match status" value="1"/>
</dbReference>
<accession>A0A0C2Y683</accession>
<dbReference type="EMBL" id="KN831804">
    <property type="protein sequence ID" value="KIM36557.1"/>
    <property type="molecule type" value="Genomic_DNA"/>
</dbReference>
<keyword evidence="4" id="KW-1185">Reference proteome</keyword>
<feature type="region of interest" description="Disordered" evidence="1">
    <location>
        <begin position="1"/>
        <end position="24"/>
    </location>
</feature>
<evidence type="ECO:0000313" key="3">
    <source>
        <dbReference type="EMBL" id="KIM36557.1"/>
    </source>
</evidence>
<feature type="domain" description="CHAT" evidence="2">
    <location>
        <begin position="1027"/>
        <end position="1307"/>
    </location>
</feature>
<dbReference type="Pfam" id="PF13374">
    <property type="entry name" value="TPR_10"/>
    <property type="match status" value="1"/>
</dbReference>
<dbReference type="InterPro" id="IPR011990">
    <property type="entry name" value="TPR-like_helical_dom_sf"/>
</dbReference>
<name>A0A0C2Y683_HEBCY</name>
<evidence type="ECO:0000259" key="2">
    <source>
        <dbReference type="Pfam" id="PF12770"/>
    </source>
</evidence>
<organism evidence="3 4">
    <name type="scientific">Hebeloma cylindrosporum</name>
    <dbReference type="NCBI Taxonomy" id="76867"/>
    <lineage>
        <taxon>Eukaryota</taxon>
        <taxon>Fungi</taxon>
        <taxon>Dikarya</taxon>
        <taxon>Basidiomycota</taxon>
        <taxon>Agaricomycotina</taxon>
        <taxon>Agaricomycetes</taxon>
        <taxon>Agaricomycetidae</taxon>
        <taxon>Agaricales</taxon>
        <taxon>Agaricineae</taxon>
        <taxon>Hymenogastraceae</taxon>
        <taxon>Hebeloma</taxon>
    </lineage>
</organism>
<evidence type="ECO:0000313" key="4">
    <source>
        <dbReference type="Proteomes" id="UP000053424"/>
    </source>
</evidence>
<reference evidence="3 4" key="1">
    <citation type="submission" date="2014-04" db="EMBL/GenBank/DDBJ databases">
        <authorList>
            <consortium name="DOE Joint Genome Institute"/>
            <person name="Kuo A."/>
            <person name="Gay G."/>
            <person name="Dore J."/>
            <person name="Kohler A."/>
            <person name="Nagy L.G."/>
            <person name="Floudas D."/>
            <person name="Copeland A."/>
            <person name="Barry K.W."/>
            <person name="Cichocki N."/>
            <person name="Veneault-Fourrey C."/>
            <person name="LaButti K."/>
            <person name="Lindquist E.A."/>
            <person name="Lipzen A."/>
            <person name="Lundell T."/>
            <person name="Morin E."/>
            <person name="Murat C."/>
            <person name="Sun H."/>
            <person name="Tunlid A."/>
            <person name="Henrissat B."/>
            <person name="Grigoriev I.V."/>
            <person name="Hibbett D.S."/>
            <person name="Martin F."/>
            <person name="Nordberg H.P."/>
            <person name="Cantor M.N."/>
            <person name="Hua S.X."/>
        </authorList>
    </citation>
    <scope>NUCLEOTIDE SEQUENCE [LARGE SCALE GENOMIC DNA]</scope>
    <source>
        <strain evidence="4">h7</strain>
    </source>
</reference>
<dbReference type="SUPFAM" id="SSF48452">
    <property type="entry name" value="TPR-like"/>
    <property type="match status" value="1"/>
</dbReference>
<dbReference type="STRING" id="686832.A0A0C2Y683"/>
<dbReference type="OrthoDB" id="9991317at2759"/>
<dbReference type="InterPro" id="IPR024983">
    <property type="entry name" value="CHAT_dom"/>
</dbReference>
<dbReference type="Pfam" id="PF12770">
    <property type="entry name" value="CHAT"/>
    <property type="match status" value="1"/>
</dbReference>
<gene>
    <name evidence="3" type="ORF">M413DRAFT_424651</name>
</gene>